<dbReference type="Gene3D" id="3.30.565.10">
    <property type="entry name" value="Histidine kinase-like ATPase, C-terminal domain"/>
    <property type="match status" value="1"/>
</dbReference>
<dbReference type="PANTHER" id="PTHR24421:SF10">
    <property type="entry name" value="NITRATE_NITRITE SENSOR PROTEIN NARQ"/>
    <property type="match status" value="1"/>
</dbReference>
<reference evidence="7 8" key="1">
    <citation type="submission" date="2020-08" db="EMBL/GenBank/DDBJ databases">
        <title>Sequencing the genomes of 1000 actinobacteria strains.</title>
        <authorList>
            <person name="Klenk H.-P."/>
        </authorList>
    </citation>
    <scope>NUCLEOTIDE SEQUENCE [LARGE SCALE GENOMIC DNA]</scope>
    <source>
        <strain evidence="7 8">DSM 43023</strain>
    </source>
</reference>
<name>A0A7W7RZH3_9ACTN</name>
<dbReference type="GO" id="GO:0004673">
    <property type="term" value="F:protein histidine kinase activity"/>
    <property type="evidence" value="ECO:0007669"/>
    <property type="project" value="UniProtKB-EC"/>
</dbReference>
<feature type="domain" description="Histidine kinase/HSP90-like ATPase" evidence="6">
    <location>
        <begin position="37"/>
        <end position="123"/>
    </location>
</feature>
<evidence type="ECO:0000256" key="4">
    <source>
        <dbReference type="ARBA" id="ARBA00022777"/>
    </source>
</evidence>
<dbReference type="SUPFAM" id="SSF55874">
    <property type="entry name" value="ATPase domain of HSP90 chaperone/DNA topoisomerase II/histidine kinase"/>
    <property type="match status" value="1"/>
</dbReference>
<dbReference type="Pfam" id="PF02518">
    <property type="entry name" value="HATPase_c"/>
    <property type="match status" value="1"/>
</dbReference>
<comment type="caution">
    <text evidence="7">The sequence shown here is derived from an EMBL/GenBank/DDBJ whole genome shotgun (WGS) entry which is preliminary data.</text>
</comment>
<proteinExistence type="predicted"/>
<accession>A0A7W7RZH3</accession>
<organism evidence="7 8">
    <name type="scientific">Streptosporangium album</name>
    <dbReference type="NCBI Taxonomy" id="47479"/>
    <lineage>
        <taxon>Bacteria</taxon>
        <taxon>Bacillati</taxon>
        <taxon>Actinomycetota</taxon>
        <taxon>Actinomycetes</taxon>
        <taxon>Streptosporangiales</taxon>
        <taxon>Streptosporangiaceae</taxon>
        <taxon>Streptosporangium</taxon>
    </lineage>
</organism>
<keyword evidence="5" id="KW-0902">Two-component regulatory system</keyword>
<dbReference type="GO" id="GO:0000160">
    <property type="term" value="P:phosphorelay signal transduction system"/>
    <property type="evidence" value="ECO:0007669"/>
    <property type="project" value="UniProtKB-KW"/>
</dbReference>
<keyword evidence="3" id="KW-0808">Transferase</keyword>
<sequence length="137" mass="13953">MLADRGLAGAIEAAALLCPVPVEIGIDLPGRPEAPVESALYFAAGEALTNMAKHSDATRAWVRLRHSDDVLRLTVGDDGRGGADLAAGTGLRGIERRLSAFDGSLAVSSPSGGPTELTMELPCALSSPKISPSCGTA</sequence>
<dbReference type="InterPro" id="IPR003594">
    <property type="entry name" value="HATPase_dom"/>
</dbReference>
<evidence type="ECO:0000259" key="6">
    <source>
        <dbReference type="Pfam" id="PF02518"/>
    </source>
</evidence>
<keyword evidence="8" id="KW-1185">Reference proteome</keyword>
<evidence type="ECO:0000256" key="1">
    <source>
        <dbReference type="ARBA" id="ARBA00000085"/>
    </source>
</evidence>
<dbReference type="EC" id="2.7.13.3" evidence="2"/>
<evidence type="ECO:0000256" key="2">
    <source>
        <dbReference type="ARBA" id="ARBA00012438"/>
    </source>
</evidence>
<evidence type="ECO:0000256" key="3">
    <source>
        <dbReference type="ARBA" id="ARBA00022679"/>
    </source>
</evidence>
<evidence type="ECO:0000313" key="8">
    <source>
        <dbReference type="Proteomes" id="UP000534286"/>
    </source>
</evidence>
<protein>
    <recommendedName>
        <fullName evidence="2">histidine kinase</fullName>
        <ecNumber evidence="2">2.7.13.3</ecNumber>
    </recommendedName>
</protein>
<dbReference type="InterPro" id="IPR050482">
    <property type="entry name" value="Sensor_HK_TwoCompSys"/>
</dbReference>
<keyword evidence="4 7" id="KW-0418">Kinase</keyword>
<evidence type="ECO:0000256" key="5">
    <source>
        <dbReference type="ARBA" id="ARBA00023012"/>
    </source>
</evidence>
<dbReference type="AlphaFoldDB" id="A0A7W7RZH3"/>
<dbReference type="CDD" id="cd16917">
    <property type="entry name" value="HATPase_UhpB-NarQ-NarX-like"/>
    <property type="match status" value="1"/>
</dbReference>
<dbReference type="EMBL" id="JACHJU010000002">
    <property type="protein sequence ID" value="MBB4941088.1"/>
    <property type="molecule type" value="Genomic_DNA"/>
</dbReference>
<dbReference type="Proteomes" id="UP000534286">
    <property type="component" value="Unassembled WGS sequence"/>
</dbReference>
<evidence type="ECO:0000313" key="7">
    <source>
        <dbReference type="EMBL" id="MBB4941088.1"/>
    </source>
</evidence>
<gene>
    <name evidence="7" type="ORF">FHR32_005465</name>
</gene>
<dbReference type="InterPro" id="IPR036890">
    <property type="entry name" value="HATPase_C_sf"/>
</dbReference>
<comment type="catalytic activity">
    <reaction evidence="1">
        <text>ATP + protein L-histidine = ADP + protein N-phospho-L-histidine.</text>
        <dbReference type="EC" id="2.7.13.3"/>
    </reaction>
</comment>
<dbReference type="PANTHER" id="PTHR24421">
    <property type="entry name" value="NITRATE/NITRITE SENSOR PROTEIN NARX-RELATED"/>
    <property type="match status" value="1"/>
</dbReference>